<accession>A0ABN5PB01</accession>
<dbReference type="Proteomes" id="UP000262832">
    <property type="component" value="Chromosome I"/>
</dbReference>
<organism evidence="1 2">
    <name type="scientific">Vibrio alfacsensis</name>
    <dbReference type="NCBI Taxonomy" id="1074311"/>
    <lineage>
        <taxon>Bacteria</taxon>
        <taxon>Pseudomonadati</taxon>
        <taxon>Pseudomonadota</taxon>
        <taxon>Gammaproteobacteria</taxon>
        <taxon>Vibrionales</taxon>
        <taxon>Vibrionaceae</taxon>
        <taxon>Vibrio</taxon>
    </lineage>
</organism>
<sequence>MTARAKITFRCGHTLEVDVHEVEMLERISPISKIWIKSTPTLLFFLTKNKNKTSQLKIKYKGIPHLLNIIMSGDFSETLTFEPLNHKID</sequence>
<name>A0ABN5PB01_9VIBR</name>
<protein>
    <submittedName>
        <fullName evidence="1">Uncharacterized protein</fullName>
    </submittedName>
</protein>
<reference evidence="1 2" key="1">
    <citation type="submission" date="2018-08" db="EMBL/GenBank/DDBJ databases">
        <title>Genomic taxonomy of the Vibrionaceae family.</title>
        <authorList>
            <person name="Gomez-Gil B."/>
            <person name="Tanaka M."/>
            <person name="Sawabe T."/>
            <person name="Enciso-Ibarra K."/>
        </authorList>
    </citation>
    <scope>NUCLEOTIDE SEQUENCE [LARGE SCALE GENOMIC DNA]</scope>
    <source>
        <strain evidence="1 2">CAIM 1831</strain>
    </source>
</reference>
<keyword evidence="2" id="KW-1185">Reference proteome</keyword>
<gene>
    <name evidence="1" type="ORF">D1115_03755</name>
</gene>
<proteinExistence type="predicted"/>
<evidence type="ECO:0000313" key="1">
    <source>
        <dbReference type="EMBL" id="AXY00477.1"/>
    </source>
</evidence>
<dbReference type="EMBL" id="CP032093">
    <property type="protein sequence ID" value="AXY00477.1"/>
    <property type="molecule type" value="Genomic_DNA"/>
</dbReference>
<evidence type="ECO:0000313" key="2">
    <source>
        <dbReference type="Proteomes" id="UP000262832"/>
    </source>
</evidence>